<accession>A0ABU2MLD6</accession>
<dbReference type="PANTHER" id="PTHR11786:SF0">
    <property type="entry name" value="ARYLAMINE N-ACETYLTRANSFERASE 4-RELATED"/>
    <property type="match status" value="1"/>
</dbReference>
<proteinExistence type="inferred from homology"/>
<dbReference type="Gene3D" id="2.40.128.150">
    <property type="entry name" value="Cysteine proteinases"/>
    <property type="match status" value="1"/>
</dbReference>
<dbReference type="InterPro" id="IPR001447">
    <property type="entry name" value="Arylamine_N-AcTrfase"/>
</dbReference>
<dbReference type="Pfam" id="PF00797">
    <property type="entry name" value="Acetyltransf_2"/>
    <property type="match status" value="1"/>
</dbReference>
<name>A0ABU2MLD6_9ACTN</name>
<comment type="caution">
    <text evidence="2">The sequence shown here is derived from an EMBL/GenBank/DDBJ whole genome shotgun (WGS) entry which is preliminary data.</text>
</comment>
<evidence type="ECO:0000313" key="2">
    <source>
        <dbReference type="EMBL" id="MDT0341738.1"/>
    </source>
</evidence>
<sequence length="288" mass="31262">MRKADVREYLRRLGVPDPGRPTVAALRVLQAAHVERVPYETLEIHLGRSTTVDPAESVARVLRGRGGYCFHLNGAFGTLLRALGYDVVGRWGGVQGDVADPPGADGTHLALTVDCEDERWLVDVGLGDGPYEPLPLRVASHRQAPFTYRMRPSEVEPGGWRLDHDPGGSFAGMDFTVTEPAVPEDFAARHRELSTSPDSAFVRIASVLRRDAEGVDTLRGCVLGRIDEAGRRERELTTAGDWFEALAGIFGLTLADTDADERAALWARVRGAHDAWRASREGAASGSA</sequence>
<dbReference type="RefSeq" id="WP_311702887.1">
    <property type="nucleotide sequence ID" value="NZ_JAVREL010000002.1"/>
</dbReference>
<organism evidence="2 3">
    <name type="scientific">Streptomyces litchfieldiae</name>
    <dbReference type="NCBI Taxonomy" id="3075543"/>
    <lineage>
        <taxon>Bacteria</taxon>
        <taxon>Bacillati</taxon>
        <taxon>Actinomycetota</taxon>
        <taxon>Actinomycetes</taxon>
        <taxon>Kitasatosporales</taxon>
        <taxon>Streptomycetaceae</taxon>
        <taxon>Streptomyces</taxon>
    </lineage>
</organism>
<dbReference type="EMBL" id="JAVREL010000002">
    <property type="protein sequence ID" value="MDT0341738.1"/>
    <property type="molecule type" value="Genomic_DNA"/>
</dbReference>
<gene>
    <name evidence="2" type="ORF">RM590_03650</name>
</gene>
<reference evidence="3" key="1">
    <citation type="submission" date="2023-07" db="EMBL/GenBank/DDBJ databases">
        <title>30 novel species of actinomycetes from the DSMZ collection.</title>
        <authorList>
            <person name="Nouioui I."/>
        </authorList>
    </citation>
    <scope>NUCLEOTIDE SEQUENCE [LARGE SCALE GENOMIC DNA]</scope>
    <source>
        <strain evidence="3">DSM 44938</strain>
    </source>
</reference>
<dbReference type="Gene3D" id="3.30.2140.10">
    <property type="entry name" value="Arylamine N-acetyltransferase"/>
    <property type="match status" value="1"/>
</dbReference>
<keyword evidence="3" id="KW-1185">Reference proteome</keyword>
<dbReference type="InterPro" id="IPR038765">
    <property type="entry name" value="Papain-like_cys_pep_sf"/>
</dbReference>
<evidence type="ECO:0000256" key="1">
    <source>
        <dbReference type="ARBA" id="ARBA00006547"/>
    </source>
</evidence>
<dbReference type="Proteomes" id="UP001183246">
    <property type="component" value="Unassembled WGS sequence"/>
</dbReference>
<evidence type="ECO:0000313" key="3">
    <source>
        <dbReference type="Proteomes" id="UP001183246"/>
    </source>
</evidence>
<dbReference type="PANTHER" id="PTHR11786">
    <property type="entry name" value="N-HYDROXYARYLAMINE O-ACETYLTRANSFERASE"/>
    <property type="match status" value="1"/>
</dbReference>
<comment type="similarity">
    <text evidence="1">Belongs to the arylamine N-acetyltransferase family.</text>
</comment>
<protein>
    <submittedName>
        <fullName evidence="2">Arylamine N-acetyltransferase</fullName>
    </submittedName>
</protein>
<dbReference type="SUPFAM" id="SSF54001">
    <property type="entry name" value="Cysteine proteinases"/>
    <property type="match status" value="1"/>
</dbReference>